<evidence type="ECO:0000313" key="4">
    <source>
        <dbReference type="Proteomes" id="UP000664940"/>
    </source>
</evidence>
<feature type="compositionally biased region" description="Polar residues" evidence="1">
    <location>
        <begin position="146"/>
        <end position="162"/>
    </location>
</feature>
<accession>A0A834ET98</accession>
<reference evidence="3 4" key="1">
    <citation type="journal article" date="2020" name="Nature">
        <title>Six reference-quality genomes reveal evolution of bat adaptations.</title>
        <authorList>
            <person name="Jebb D."/>
            <person name="Huang Z."/>
            <person name="Pippel M."/>
            <person name="Hughes G.M."/>
            <person name="Lavrichenko K."/>
            <person name="Devanna P."/>
            <person name="Winkler S."/>
            <person name="Jermiin L.S."/>
            <person name="Skirmuntt E.C."/>
            <person name="Katzourakis A."/>
            <person name="Burkitt-Gray L."/>
            <person name="Ray D.A."/>
            <person name="Sullivan K.A.M."/>
            <person name="Roscito J.G."/>
            <person name="Kirilenko B.M."/>
            <person name="Davalos L.M."/>
            <person name="Corthals A.P."/>
            <person name="Power M.L."/>
            <person name="Jones G."/>
            <person name="Ransome R.D."/>
            <person name="Dechmann D.K.N."/>
            <person name="Locatelli A.G."/>
            <person name="Puechmaille S.J."/>
            <person name="Fedrigo O."/>
            <person name="Jarvis E.D."/>
            <person name="Hiller M."/>
            <person name="Vernes S.C."/>
            <person name="Myers E.W."/>
            <person name="Teeling E.C."/>
        </authorList>
    </citation>
    <scope>NUCLEOTIDE SEQUENCE [LARGE SCALE GENOMIC DNA]</scope>
    <source>
        <strain evidence="3">Bat1K_MPI-CBG_1</strain>
    </source>
</reference>
<evidence type="ECO:0000259" key="2">
    <source>
        <dbReference type="PROSITE" id="PS50805"/>
    </source>
</evidence>
<sequence length="178" mass="19790">MAPPPAPFSAREPEGAAREGRSRKPVSFADVAVYFSPEEWGCLRPVQRALYRDVMRETYGHLGALGFQDTKPALISWMEEEAELWGSDARDPELGECLSEDTGSRNKEEKGQREGTEALEKILSMDTWPLGLKALKPLSAGLPYSVEQSSKGGRNQICQPGETSKEKGRRFGEKTLFR</sequence>
<feature type="region of interest" description="Disordered" evidence="1">
    <location>
        <begin position="1"/>
        <end position="23"/>
    </location>
</feature>
<dbReference type="Gene3D" id="6.10.140.140">
    <property type="match status" value="1"/>
</dbReference>
<dbReference type="SMART" id="SM00349">
    <property type="entry name" value="KRAB"/>
    <property type="match status" value="1"/>
</dbReference>
<dbReference type="SUPFAM" id="SSF109640">
    <property type="entry name" value="KRAB domain (Kruppel-associated box)"/>
    <property type="match status" value="1"/>
</dbReference>
<dbReference type="GO" id="GO:0006355">
    <property type="term" value="P:regulation of DNA-templated transcription"/>
    <property type="evidence" value="ECO:0007669"/>
    <property type="project" value="InterPro"/>
</dbReference>
<dbReference type="Pfam" id="PF01352">
    <property type="entry name" value="KRAB"/>
    <property type="match status" value="1"/>
</dbReference>
<feature type="domain" description="KRAB" evidence="2">
    <location>
        <begin position="26"/>
        <end position="97"/>
    </location>
</feature>
<dbReference type="PANTHER" id="PTHR23232:SF69">
    <property type="entry name" value="ZINC FINGER PROTEIN 688"/>
    <property type="match status" value="1"/>
</dbReference>
<evidence type="ECO:0000313" key="3">
    <source>
        <dbReference type="EMBL" id="KAF6128404.1"/>
    </source>
</evidence>
<feature type="compositionally biased region" description="Basic and acidic residues" evidence="1">
    <location>
        <begin position="11"/>
        <end position="22"/>
    </location>
</feature>
<dbReference type="PROSITE" id="PS50805">
    <property type="entry name" value="KRAB"/>
    <property type="match status" value="1"/>
</dbReference>
<evidence type="ECO:0000256" key="1">
    <source>
        <dbReference type="SAM" id="MobiDB-lite"/>
    </source>
</evidence>
<proteinExistence type="predicted"/>
<feature type="compositionally biased region" description="Basic and acidic residues" evidence="1">
    <location>
        <begin position="102"/>
        <end position="117"/>
    </location>
</feature>
<dbReference type="CDD" id="cd07765">
    <property type="entry name" value="KRAB_A-box"/>
    <property type="match status" value="1"/>
</dbReference>
<feature type="compositionally biased region" description="Basic and acidic residues" evidence="1">
    <location>
        <begin position="163"/>
        <end position="178"/>
    </location>
</feature>
<comment type="caution">
    <text evidence="3">The sequence shown here is derived from an EMBL/GenBank/DDBJ whole genome shotgun (WGS) entry which is preliminary data.</text>
</comment>
<name>A0A834ET98_9CHIR</name>
<feature type="region of interest" description="Disordered" evidence="1">
    <location>
        <begin position="85"/>
        <end position="117"/>
    </location>
</feature>
<dbReference type="PANTHER" id="PTHR23232">
    <property type="entry name" value="KRAB DOMAIN C2H2 ZINC FINGER"/>
    <property type="match status" value="1"/>
</dbReference>
<dbReference type="InterPro" id="IPR050169">
    <property type="entry name" value="Krueppel_C2H2_ZnF"/>
</dbReference>
<dbReference type="InterPro" id="IPR036051">
    <property type="entry name" value="KRAB_dom_sf"/>
</dbReference>
<dbReference type="AlphaFoldDB" id="A0A834ET98"/>
<gene>
    <name evidence="3" type="ORF">HJG60_020926</name>
</gene>
<feature type="region of interest" description="Disordered" evidence="1">
    <location>
        <begin position="144"/>
        <end position="178"/>
    </location>
</feature>
<dbReference type="InterPro" id="IPR001909">
    <property type="entry name" value="KRAB"/>
</dbReference>
<organism evidence="3 4">
    <name type="scientific">Phyllostomus discolor</name>
    <name type="common">pale spear-nosed bat</name>
    <dbReference type="NCBI Taxonomy" id="89673"/>
    <lineage>
        <taxon>Eukaryota</taxon>
        <taxon>Metazoa</taxon>
        <taxon>Chordata</taxon>
        <taxon>Craniata</taxon>
        <taxon>Vertebrata</taxon>
        <taxon>Euteleostomi</taxon>
        <taxon>Mammalia</taxon>
        <taxon>Eutheria</taxon>
        <taxon>Laurasiatheria</taxon>
        <taxon>Chiroptera</taxon>
        <taxon>Yangochiroptera</taxon>
        <taxon>Phyllostomidae</taxon>
        <taxon>Phyllostominae</taxon>
        <taxon>Phyllostomus</taxon>
    </lineage>
</organism>
<dbReference type="Proteomes" id="UP000664940">
    <property type="component" value="Unassembled WGS sequence"/>
</dbReference>
<dbReference type="EMBL" id="JABVXQ010000002">
    <property type="protein sequence ID" value="KAF6128404.1"/>
    <property type="molecule type" value="Genomic_DNA"/>
</dbReference>
<protein>
    <submittedName>
        <fullName evidence="3">Zinc finger protein 688</fullName>
    </submittedName>
</protein>